<dbReference type="Proteomes" id="UP000541444">
    <property type="component" value="Unassembled WGS sequence"/>
</dbReference>
<dbReference type="InterPro" id="IPR001199">
    <property type="entry name" value="Cyt_B5-like_heme/steroid-bd"/>
</dbReference>
<sequence>MRPLETRHQEILTGFRFLMPYWLIDFANPSIVAHLVGGYQVYDAIKFLEDNTGGDETLSFVYGVVGKDTTDDFKEDVGHSSSVRAMWMSTTPERSNHRLSINLLLPSSHNTIKTPDFRPWGKIYEHNYHEICKIKH</sequence>
<dbReference type="SUPFAM" id="SSF55856">
    <property type="entry name" value="Cytochrome b5-like heme/steroid binding domain"/>
    <property type="match status" value="1"/>
</dbReference>
<organism evidence="2 3">
    <name type="scientific">Kingdonia uniflora</name>
    <dbReference type="NCBI Taxonomy" id="39325"/>
    <lineage>
        <taxon>Eukaryota</taxon>
        <taxon>Viridiplantae</taxon>
        <taxon>Streptophyta</taxon>
        <taxon>Embryophyta</taxon>
        <taxon>Tracheophyta</taxon>
        <taxon>Spermatophyta</taxon>
        <taxon>Magnoliopsida</taxon>
        <taxon>Ranunculales</taxon>
        <taxon>Circaeasteraceae</taxon>
        <taxon>Kingdonia</taxon>
    </lineage>
</organism>
<keyword evidence="3" id="KW-1185">Reference proteome</keyword>
<evidence type="ECO:0000313" key="3">
    <source>
        <dbReference type="Proteomes" id="UP000541444"/>
    </source>
</evidence>
<evidence type="ECO:0000259" key="1">
    <source>
        <dbReference type="PROSITE" id="PS50255"/>
    </source>
</evidence>
<proteinExistence type="predicted"/>
<protein>
    <recommendedName>
        <fullName evidence="1">Cytochrome b5 heme-binding domain-containing protein</fullName>
    </recommendedName>
</protein>
<gene>
    <name evidence="2" type="ORF">GIB67_009882</name>
</gene>
<evidence type="ECO:0000313" key="2">
    <source>
        <dbReference type="EMBL" id="KAF6138688.1"/>
    </source>
</evidence>
<feature type="domain" description="Cytochrome b5 heme-binding" evidence="1">
    <location>
        <begin position="35"/>
        <end position="105"/>
    </location>
</feature>
<dbReference type="InterPro" id="IPR036400">
    <property type="entry name" value="Cyt_B5-like_heme/steroid_sf"/>
</dbReference>
<dbReference type="EMBL" id="JACGCM010002558">
    <property type="protein sequence ID" value="KAF6138688.1"/>
    <property type="molecule type" value="Genomic_DNA"/>
</dbReference>
<comment type="caution">
    <text evidence="2">The sequence shown here is derived from an EMBL/GenBank/DDBJ whole genome shotgun (WGS) entry which is preliminary data.</text>
</comment>
<accession>A0A7J7L826</accession>
<dbReference type="AlphaFoldDB" id="A0A7J7L826"/>
<dbReference type="Gene3D" id="3.10.120.10">
    <property type="entry name" value="Cytochrome b5-like heme/steroid binding domain"/>
    <property type="match status" value="1"/>
</dbReference>
<reference evidence="2 3" key="1">
    <citation type="journal article" date="2020" name="IScience">
        <title>Genome Sequencing of the Endangered Kingdonia uniflora (Circaeasteraceae, Ranunculales) Reveals Potential Mechanisms of Evolutionary Specialization.</title>
        <authorList>
            <person name="Sun Y."/>
            <person name="Deng T."/>
            <person name="Zhang A."/>
            <person name="Moore M.J."/>
            <person name="Landis J.B."/>
            <person name="Lin N."/>
            <person name="Zhang H."/>
            <person name="Zhang X."/>
            <person name="Huang J."/>
            <person name="Zhang X."/>
            <person name="Sun H."/>
            <person name="Wang H."/>
        </authorList>
    </citation>
    <scope>NUCLEOTIDE SEQUENCE [LARGE SCALE GENOMIC DNA]</scope>
    <source>
        <strain evidence="2">TB1705</strain>
        <tissue evidence="2">Leaf</tissue>
    </source>
</reference>
<dbReference type="OrthoDB" id="260519at2759"/>
<name>A0A7J7L826_9MAGN</name>
<dbReference type="PROSITE" id="PS50255">
    <property type="entry name" value="CYTOCHROME_B5_2"/>
    <property type="match status" value="1"/>
</dbReference>